<dbReference type="GO" id="GO:0008270">
    <property type="term" value="F:zinc ion binding"/>
    <property type="evidence" value="ECO:0007669"/>
    <property type="project" value="TreeGrafter"/>
</dbReference>
<dbReference type="UniPathway" id="UPA00251">
    <property type="reaction ID" value="UER00318"/>
</dbReference>
<feature type="active site" description="Schiff-base intermediate with substrate" evidence="13">
    <location>
        <position position="246"/>
    </location>
</feature>
<dbReference type="GO" id="GO:0004655">
    <property type="term" value="F:porphobilinogen synthase activity"/>
    <property type="evidence" value="ECO:0007669"/>
    <property type="project" value="UniProtKB-EC"/>
</dbReference>
<dbReference type="GO" id="GO:0005829">
    <property type="term" value="C:cytosol"/>
    <property type="evidence" value="ECO:0007669"/>
    <property type="project" value="TreeGrafter"/>
</dbReference>
<evidence type="ECO:0000313" key="19">
    <source>
        <dbReference type="Proteomes" id="UP000183504"/>
    </source>
</evidence>
<dbReference type="PANTHER" id="PTHR11458:SF0">
    <property type="entry name" value="DELTA-AMINOLEVULINIC ACID DEHYDRATASE"/>
    <property type="match status" value="1"/>
</dbReference>
<feature type="binding site" evidence="15">
    <location>
        <position position="128"/>
    </location>
    <ligand>
        <name>Zn(2+)</name>
        <dbReference type="ChEBI" id="CHEBI:29105"/>
        <note>catalytic</note>
    </ligand>
</feature>
<feature type="binding site" evidence="14">
    <location>
        <position position="272"/>
    </location>
    <ligand>
        <name>5-aminolevulinate</name>
        <dbReference type="ChEBI" id="CHEBI:356416"/>
        <label>2</label>
    </ligand>
</feature>
<feature type="binding site" evidence="16">
    <location>
        <position position="231"/>
    </location>
    <ligand>
        <name>Mg(2+)</name>
        <dbReference type="ChEBI" id="CHEBI:18420"/>
    </ligand>
</feature>
<dbReference type="Gene3D" id="3.20.20.70">
    <property type="entry name" value="Aldolase class I"/>
    <property type="match status" value="1"/>
</dbReference>
<evidence type="ECO:0000256" key="12">
    <source>
        <dbReference type="ARBA" id="ARBA00047651"/>
    </source>
</evidence>
<dbReference type="Proteomes" id="UP000183504">
    <property type="component" value="Unassembled WGS sequence"/>
</dbReference>
<keyword evidence="16" id="KW-0460">Magnesium</keyword>
<dbReference type="PANTHER" id="PTHR11458">
    <property type="entry name" value="DELTA-AMINOLEVULINIC ACID DEHYDRATASE"/>
    <property type="match status" value="1"/>
</dbReference>
<dbReference type="SMART" id="SM01004">
    <property type="entry name" value="ALAD"/>
    <property type="match status" value="1"/>
</dbReference>
<dbReference type="EC" id="4.2.1.24" evidence="5"/>
<evidence type="ECO:0000313" key="18">
    <source>
        <dbReference type="EMBL" id="CEL89697.1"/>
    </source>
</evidence>
<dbReference type="InterPro" id="IPR001731">
    <property type="entry name" value="ALAD"/>
</dbReference>
<evidence type="ECO:0000256" key="10">
    <source>
        <dbReference type="ARBA" id="ARBA00025628"/>
    </source>
</evidence>
<evidence type="ECO:0000256" key="2">
    <source>
        <dbReference type="ARBA" id="ARBA00004694"/>
    </source>
</evidence>
<dbReference type="PRINTS" id="PR00144">
    <property type="entry name" value="DALDHYDRTASE"/>
</dbReference>
<feature type="binding site" evidence="14">
    <location>
        <position position="311"/>
    </location>
    <ligand>
        <name>5-aminolevulinate</name>
        <dbReference type="ChEBI" id="CHEBI:356416"/>
        <label>2</label>
    </ligand>
</feature>
<evidence type="ECO:0000256" key="8">
    <source>
        <dbReference type="ARBA" id="ARBA00023239"/>
    </source>
</evidence>
<evidence type="ECO:0000256" key="15">
    <source>
        <dbReference type="PIRSR" id="PIRSR001415-3"/>
    </source>
</evidence>
<comment type="cofactor">
    <cofactor evidence="1">
        <name>Zn(2+)</name>
        <dbReference type="ChEBI" id="CHEBI:29105"/>
    </cofactor>
</comment>
<comment type="function">
    <text evidence="10">Catalyzes an early step in the biosynthesis of tetrapyrroles. Binds two molecules of 5-aminolevulinate per subunit, each at a distinct site, and catalyzes their condensation to form porphobilinogen.</text>
</comment>
<dbReference type="SUPFAM" id="SSF51569">
    <property type="entry name" value="Aldolase"/>
    <property type="match status" value="1"/>
</dbReference>
<dbReference type="InterPro" id="IPR013785">
    <property type="entry name" value="Aldolase_TIM"/>
</dbReference>
<comment type="pathway">
    <text evidence="2">Porphyrin-containing compound metabolism; protoporphyrin-IX biosynthesis; coproporphyrinogen-III from 5-aminolevulinate: step 1/4.</text>
</comment>
<evidence type="ECO:0000256" key="17">
    <source>
        <dbReference type="RuleBase" id="RU004161"/>
    </source>
</evidence>
<evidence type="ECO:0000256" key="4">
    <source>
        <dbReference type="ARBA" id="ARBA00011823"/>
    </source>
</evidence>
<evidence type="ECO:0000256" key="3">
    <source>
        <dbReference type="ARBA" id="ARBA00008055"/>
    </source>
</evidence>
<keyword evidence="8 18" id="KW-0456">Lyase</keyword>
<dbReference type="Pfam" id="PF00490">
    <property type="entry name" value="ALAD"/>
    <property type="match status" value="1"/>
</dbReference>
<evidence type="ECO:0000256" key="5">
    <source>
        <dbReference type="ARBA" id="ARBA00012053"/>
    </source>
</evidence>
<feature type="binding site" evidence="15">
    <location>
        <position position="118"/>
    </location>
    <ligand>
        <name>Zn(2+)</name>
        <dbReference type="ChEBI" id="CHEBI:29105"/>
        <note>catalytic</note>
    </ligand>
</feature>
<evidence type="ECO:0000256" key="13">
    <source>
        <dbReference type="PIRSR" id="PIRSR001415-1"/>
    </source>
</evidence>
<gene>
    <name evidence="18" type="primary">hemB</name>
    <name evidence="18" type="ORF">SSV_0383</name>
</gene>
<reference evidence="18 19" key="1">
    <citation type="submission" date="2015-01" db="EMBL/GenBank/DDBJ databases">
        <authorList>
            <person name="Pelicic Vladimir"/>
        </authorList>
    </citation>
    <scope>NUCLEOTIDE SEQUENCE [LARGE SCALE GENOMIC DNA]</scope>
    <source>
        <strain evidence="18 19">2908</strain>
    </source>
</reference>
<dbReference type="FunFam" id="3.20.20.70:FF:000019">
    <property type="entry name" value="Delta-aminolevulinic acid dehydratase"/>
    <property type="match status" value="1"/>
</dbReference>
<proteinExistence type="inferred from homology"/>
<feature type="binding site" evidence="15">
    <location>
        <position position="120"/>
    </location>
    <ligand>
        <name>Zn(2+)</name>
        <dbReference type="ChEBI" id="CHEBI:29105"/>
        <note>catalytic</note>
    </ligand>
</feature>
<evidence type="ECO:0000256" key="7">
    <source>
        <dbReference type="ARBA" id="ARBA00023133"/>
    </source>
</evidence>
<feature type="binding site" evidence="14">
    <location>
        <position position="215"/>
    </location>
    <ligand>
        <name>5-aminolevulinate</name>
        <dbReference type="ChEBI" id="CHEBI:356416"/>
        <label>1</label>
    </ligand>
</feature>
<comment type="subunit">
    <text evidence="4">Homooctamer.</text>
</comment>
<keyword evidence="15" id="KW-0479">Metal-binding</keyword>
<dbReference type="EMBL" id="CDMW01000001">
    <property type="protein sequence ID" value="CEL89697.1"/>
    <property type="molecule type" value="Genomic_DNA"/>
</dbReference>
<sequence>MEFYRHRRLRRSSGLRQLVRETNLSVDDFIQPLFVKEGLTEKQEVASMPGVYQFSLEDLLPEVQECVDLGIRAFIVFGIPSEKDEIGSQASAENGIVQEAIRLIKKHFPETVVIADTCLCEFTSHGHCGILRGEEVDNNLSLTRLTEVAVSQARAGADVIAPSNAMDGFVAAIRQGLDAAGFEDIPIMSYAIKFASSFYGPFRDAGESAPAFGDRKTYQMDPANRLEALREAKSDEEQGADFLMVKPALAFLDILRELRQETQLPLVIYNVSGEYAMVKAAAQQGWINEKAIVMETLTSMKRAGADLIITYFAKDAASYLREG</sequence>
<keyword evidence="7" id="KW-0350">Heme biosynthesis</keyword>
<dbReference type="CDD" id="cd00384">
    <property type="entry name" value="ALAD_PBGS"/>
    <property type="match status" value="1"/>
</dbReference>
<organism evidence="18 19">
    <name type="scientific">Streptococcus sanguinis</name>
    <dbReference type="NCBI Taxonomy" id="1305"/>
    <lineage>
        <taxon>Bacteria</taxon>
        <taxon>Bacillati</taxon>
        <taxon>Bacillota</taxon>
        <taxon>Bacilli</taxon>
        <taxon>Lactobacillales</taxon>
        <taxon>Streptococcaceae</taxon>
        <taxon>Streptococcus</taxon>
    </lineage>
</organism>
<feature type="binding site" evidence="14">
    <location>
        <position position="203"/>
    </location>
    <ligand>
        <name>5-aminolevulinate</name>
        <dbReference type="ChEBI" id="CHEBI:356416"/>
        <label>1</label>
    </ligand>
</feature>
<evidence type="ECO:0000256" key="16">
    <source>
        <dbReference type="PIRSR" id="PIRSR001415-5"/>
    </source>
</evidence>
<evidence type="ECO:0000256" key="1">
    <source>
        <dbReference type="ARBA" id="ARBA00001947"/>
    </source>
</evidence>
<comment type="catalytic activity">
    <reaction evidence="12">
        <text>2 5-aminolevulinate = porphobilinogen + 2 H2O + H(+)</text>
        <dbReference type="Rhea" id="RHEA:24064"/>
        <dbReference type="ChEBI" id="CHEBI:15377"/>
        <dbReference type="ChEBI" id="CHEBI:15378"/>
        <dbReference type="ChEBI" id="CHEBI:58126"/>
        <dbReference type="ChEBI" id="CHEBI:356416"/>
        <dbReference type="EC" id="4.2.1.24"/>
    </reaction>
</comment>
<dbReference type="AlphaFoldDB" id="A0A0B7GNL0"/>
<name>A0A0B7GNL0_STRSA</name>
<dbReference type="GO" id="GO:0006782">
    <property type="term" value="P:protoporphyrinogen IX biosynthetic process"/>
    <property type="evidence" value="ECO:0007669"/>
    <property type="project" value="UniProtKB-UniPathway"/>
</dbReference>
<comment type="similarity">
    <text evidence="3 17">Belongs to the ALAD family.</text>
</comment>
<accession>A0A0B7GNL0</accession>
<dbReference type="PIRSF" id="PIRSF001415">
    <property type="entry name" value="Porphbilin_synth"/>
    <property type="match status" value="1"/>
</dbReference>
<evidence type="ECO:0000256" key="9">
    <source>
        <dbReference type="ARBA" id="ARBA00023244"/>
    </source>
</evidence>
<evidence type="ECO:0000256" key="11">
    <source>
        <dbReference type="ARBA" id="ARBA00032837"/>
    </source>
</evidence>
<protein>
    <recommendedName>
        <fullName evidence="6">Delta-aminolevulinic acid dehydratase</fullName>
        <ecNumber evidence="5">4.2.1.24</ecNumber>
    </recommendedName>
    <alternativeName>
        <fullName evidence="11">Porphobilinogen synthase</fullName>
    </alternativeName>
</protein>
<dbReference type="RefSeq" id="WP_072073475.1">
    <property type="nucleotide sequence ID" value="NZ_CDMW01000001.1"/>
</dbReference>
<keyword evidence="15" id="KW-0862">Zinc</keyword>
<evidence type="ECO:0000256" key="14">
    <source>
        <dbReference type="PIRSR" id="PIRSR001415-2"/>
    </source>
</evidence>
<feature type="active site" description="Schiff-base intermediate with substrate" evidence="13">
    <location>
        <position position="193"/>
    </location>
</feature>
<keyword evidence="9" id="KW-0627">Porphyrin biosynthesis</keyword>
<evidence type="ECO:0000256" key="6">
    <source>
        <dbReference type="ARBA" id="ARBA00020771"/>
    </source>
</evidence>
<dbReference type="NCBIfam" id="NF006762">
    <property type="entry name" value="PRK09283.1"/>
    <property type="match status" value="1"/>
</dbReference>